<dbReference type="Proteomes" id="UP000471166">
    <property type="component" value="Unassembled WGS sequence"/>
</dbReference>
<dbReference type="AlphaFoldDB" id="A0A6P1CIK1"/>
<reference evidence="1 2" key="1">
    <citation type="submission" date="2020-01" db="EMBL/GenBank/DDBJ databases">
        <title>Genetics and antimicrobial susceptibilities of Nocardia species isolated from the soil; a comparison with species isolated from humans.</title>
        <authorList>
            <person name="Carrasco G."/>
            <person name="Monzon S."/>
            <person name="Sansegundo M."/>
            <person name="Garcia E."/>
            <person name="Garrido N."/>
            <person name="Medina M.J."/>
            <person name="Villalon P."/>
            <person name="Ramirez-Arocha A.C."/>
            <person name="Jimenez P."/>
            <person name="Cuesta I."/>
            <person name="Valdezate S."/>
        </authorList>
    </citation>
    <scope>NUCLEOTIDE SEQUENCE [LARGE SCALE GENOMIC DNA]</scope>
    <source>
        <strain evidence="1 2">CNM20110626</strain>
    </source>
</reference>
<name>A0A6P1CIK1_9NOCA</name>
<organism evidence="1 2">
    <name type="scientific">Nocardia cyriacigeorgica</name>
    <dbReference type="NCBI Taxonomy" id="135487"/>
    <lineage>
        <taxon>Bacteria</taxon>
        <taxon>Bacillati</taxon>
        <taxon>Actinomycetota</taxon>
        <taxon>Actinomycetes</taxon>
        <taxon>Mycobacteriales</taxon>
        <taxon>Nocardiaceae</taxon>
        <taxon>Nocardia</taxon>
    </lineage>
</organism>
<protein>
    <submittedName>
        <fullName evidence="1">Uncharacterized protein</fullName>
    </submittedName>
</protein>
<proteinExistence type="predicted"/>
<accession>A0A6P1CIK1</accession>
<dbReference type="RefSeq" id="WP_163840951.1">
    <property type="nucleotide sequence ID" value="NZ_JAAGVB010000001.1"/>
</dbReference>
<evidence type="ECO:0000313" key="2">
    <source>
        <dbReference type="Proteomes" id="UP000471166"/>
    </source>
</evidence>
<sequence>MIDAYHHPAPFRYSANAFLASSKSVLEMVRLDMEKEGENAWRNERVGRVLADDLFTQFNLARNFVIHRGSLIRSSQVEVGLFSYRRLKLALSTELKTDEPSHVLIKRVANSDSASMFVHPDRPFIGEQLGVRRVYREPQLSTEHDVLTATDMILSQLCNLVDDCHARLGVPFDDDAHNCCTAHDLEQHATLLETDIDPSLVEQWGWD</sequence>
<gene>
    <name evidence="1" type="ORF">GV791_00825</name>
</gene>
<comment type="caution">
    <text evidence="1">The sequence shown here is derived from an EMBL/GenBank/DDBJ whole genome shotgun (WGS) entry which is preliminary data.</text>
</comment>
<dbReference type="EMBL" id="JAAGVB010000001">
    <property type="protein sequence ID" value="NEW31104.1"/>
    <property type="molecule type" value="Genomic_DNA"/>
</dbReference>
<evidence type="ECO:0000313" key="1">
    <source>
        <dbReference type="EMBL" id="NEW31104.1"/>
    </source>
</evidence>